<proteinExistence type="predicted"/>
<dbReference type="AlphaFoldDB" id="A0A7R9AJQ0"/>
<keyword evidence="3" id="KW-1185">Reference proteome</keyword>
<evidence type="ECO:0000256" key="1">
    <source>
        <dbReference type="SAM" id="MobiDB-lite"/>
    </source>
</evidence>
<accession>A0A7R9AJQ0</accession>
<evidence type="ECO:0000313" key="3">
    <source>
        <dbReference type="Proteomes" id="UP000677054"/>
    </source>
</evidence>
<dbReference type="EMBL" id="CAJPEV010027273">
    <property type="protein sequence ID" value="CAG0908809.1"/>
    <property type="molecule type" value="Genomic_DNA"/>
</dbReference>
<name>A0A7R9AJQ0_9CRUS</name>
<feature type="compositionally biased region" description="Low complexity" evidence="1">
    <location>
        <begin position="64"/>
        <end position="74"/>
    </location>
</feature>
<feature type="region of interest" description="Disordered" evidence="1">
    <location>
        <begin position="64"/>
        <end position="88"/>
    </location>
</feature>
<protein>
    <submittedName>
        <fullName evidence="2">Uncharacterized protein</fullName>
    </submittedName>
</protein>
<organism evidence="2">
    <name type="scientific">Darwinula stevensoni</name>
    <dbReference type="NCBI Taxonomy" id="69355"/>
    <lineage>
        <taxon>Eukaryota</taxon>
        <taxon>Metazoa</taxon>
        <taxon>Ecdysozoa</taxon>
        <taxon>Arthropoda</taxon>
        <taxon>Crustacea</taxon>
        <taxon>Oligostraca</taxon>
        <taxon>Ostracoda</taxon>
        <taxon>Podocopa</taxon>
        <taxon>Podocopida</taxon>
        <taxon>Darwinulocopina</taxon>
        <taxon>Darwinuloidea</taxon>
        <taxon>Darwinulidae</taxon>
        <taxon>Darwinula</taxon>
    </lineage>
</organism>
<evidence type="ECO:0000313" key="2">
    <source>
        <dbReference type="EMBL" id="CAD7255436.1"/>
    </source>
</evidence>
<dbReference type="EMBL" id="LR926791">
    <property type="protein sequence ID" value="CAD7255436.1"/>
    <property type="molecule type" value="Genomic_DNA"/>
</dbReference>
<sequence length="101" mass="10091">MQSPQMSQAGHGQAVTAQLVGVSSANVVSSVVTSVAQAQATGQLPAIAPAPGPQTTTLGTLTQQSHLAGAQQQQIGHPGVAQTPMPQVSLDPASRASLFLL</sequence>
<reference evidence="2" key="1">
    <citation type="submission" date="2020-11" db="EMBL/GenBank/DDBJ databases">
        <authorList>
            <person name="Tran Van P."/>
        </authorList>
    </citation>
    <scope>NUCLEOTIDE SEQUENCE</scope>
</reference>
<dbReference type="Proteomes" id="UP000677054">
    <property type="component" value="Unassembled WGS sequence"/>
</dbReference>
<gene>
    <name evidence="2" type="ORF">DSTB1V02_LOCUS15181</name>
</gene>